<gene>
    <name evidence="4" type="ORF">ABFZ84_00975</name>
</gene>
<protein>
    <submittedName>
        <fullName evidence="4">Efflux RND transporter periplasmic adaptor subunit</fullName>
    </submittedName>
</protein>
<feature type="transmembrane region" description="Helical" evidence="2">
    <location>
        <begin position="7"/>
        <end position="27"/>
    </location>
</feature>
<comment type="caution">
    <text evidence="4">The sequence shown here is derived from an EMBL/GenBank/DDBJ whole genome shotgun (WGS) entry which is preliminary data.</text>
</comment>
<dbReference type="PANTHER" id="PTHR30469">
    <property type="entry name" value="MULTIDRUG RESISTANCE PROTEIN MDTA"/>
    <property type="match status" value="1"/>
</dbReference>
<evidence type="ECO:0000313" key="5">
    <source>
        <dbReference type="Proteomes" id="UP001560685"/>
    </source>
</evidence>
<dbReference type="NCBIfam" id="TIGR01730">
    <property type="entry name" value="RND_mfp"/>
    <property type="match status" value="1"/>
</dbReference>
<proteinExistence type="inferred from homology"/>
<dbReference type="Gene3D" id="2.40.420.20">
    <property type="match status" value="1"/>
</dbReference>
<evidence type="ECO:0000259" key="3">
    <source>
        <dbReference type="Pfam" id="PF25954"/>
    </source>
</evidence>
<accession>A0ABV3Z010</accession>
<keyword evidence="5" id="KW-1185">Reference proteome</keyword>
<keyword evidence="2" id="KW-0472">Membrane</keyword>
<dbReference type="SUPFAM" id="SSF111369">
    <property type="entry name" value="HlyD-like secretion proteins"/>
    <property type="match status" value="1"/>
</dbReference>
<comment type="similarity">
    <text evidence="1">Belongs to the membrane fusion protein (MFP) (TC 8.A.1) family.</text>
</comment>
<dbReference type="InterPro" id="IPR058792">
    <property type="entry name" value="Beta-barrel_RND_2"/>
</dbReference>
<sequence length="355" mass="37685">MQISQPVKLAGIIVALIVIYFLVRGMFGGGDTQIEAAASPDFTVVTELTAPLEWRDEVTVRGRTKAERKVIVRSETSGNIIATPTAIGALVSEGDVLCRLSVDARRAQLAEANAGLAKAELDYNAAVKLGADGFRSETGVASAKAVRDQAVAQAERARLELEKTNIVAPFDGIYDARHAETGDFLSIGDPCATVIQRSPFLVVGAVSERDVNKISKGDRGVATLATGETIEGIIRFVAASADPATRTFNVELEVPNDDGGLRDGVTAEFTVFAKERSAHRVPRSALILNDNGDLGIRSLDDGNIVEFQPVRMLGETPSGIWVSGLEKDVRLIISGQGFVSSGQKVQAVDSSEHPS</sequence>
<feature type="domain" description="CusB-like beta-barrel" evidence="3">
    <location>
        <begin position="204"/>
        <end position="271"/>
    </location>
</feature>
<evidence type="ECO:0000256" key="2">
    <source>
        <dbReference type="SAM" id="Phobius"/>
    </source>
</evidence>
<dbReference type="Proteomes" id="UP001560685">
    <property type="component" value="Unassembled WGS sequence"/>
</dbReference>
<dbReference type="RefSeq" id="WP_369311861.1">
    <property type="nucleotide sequence ID" value="NZ_JBEHZE010000001.1"/>
</dbReference>
<reference evidence="4 5" key="1">
    <citation type="submission" date="2024-05" db="EMBL/GenBank/DDBJ databases">
        <title>Three bacterial strains, DH-69, EH-24, and ECK-19 isolated from coastal sediments.</title>
        <authorList>
            <person name="Ye Y.-Q."/>
            <person name="Du Z.-J."/>
        </authorList>
    </citation>
    <scope>NUCLEOTIDE SEQUENCE [LARGE SCALE GENOMIC DNA]</scope>
    <source>
        <strain evidence="4 5">ECK-19</strain>
    </source>
</reference>
<dbReference type="EMBL" id="JBEHZE010000001">
    <property type="protein sequence ID" value="MEX6632109.1"/>
    <property type="molecule type" value="Genomic_DNA"/>
</dbReference>
<dbReference type="InterPro" id="IPR006143">
    <property type="entry name" value="RND_pump_MFP"/>
</dbReference>
<evidence type="ECO:0000256" key="1">
    <source>
        <dbReference type="ARBA" id="ARBA00009477"/>
    </source>
</evidence>
<dbReference type="Gene3D" id="2.40.30.170">
    <property type="match status" value="1"/>
</dbReference>
<name>A0ABV3Z010_9PROT</name>
<dbReference type="Gene3D" id="1.10.287.470">
    <property type="entry name" value="Helix hairpin bin"/>
    <property type="match status" value="1"/>
</dbReference>
<dbReference type="Pfam" id="PF25954">
    <property type="entry name" value="Beta-barrel_RND_2"/>
    <property type="match status" value="1"/>
</dbReference>
<evidence type="ECO:0000313" key="4">
    <source>
        <dbReference type="EMBL" id="MEX6632109.1"/>
    </source>
</evidence>
<dbReference type="Gene3D" id="2.40.50.100">
    <property type="match status" value="1"/>
</dbReference>
<organism evidence="4 5">
    <name type="scientific">Hyphococcus lacteus</name>
    <dbReference type="NCBI Taxonomy" id="3143536"/>
    <lineage>
        <taxon>Bacteria</taxon>
        <taxon>Pseudomonadati</taxon>
        <taxon>Pseudomonadota</taxon>
        <taxon>Alphaproteobacteria</taxon>
        <taxon>Parvularculales</taxon>
        <taxon>Parvularculaceae</taxon>
        <taxon>Hyphococcus</taxon>
    </lineage>
</organism>
<keyword evidence="2" id="KW-0812">Transmembrane</keyword>
<keyword evidence="2" id="KW-1133">Transmembrane helix</keyword>
<dbReference type="PANTHER" id="PTHR30469:SF29">
    <property type="entry name" value="BLR2860 PROTEIN"/>
    <property type="match status" value="1"/>
</dbReference>